<dbReference type="Pfam" id="PF10551">
    <property type="entry name" value="MULE"/>
    <property type="match status" value="1"/>
</dbReference>
<accession>A0A2I0J6M0</accession>
<evidence type="ECO:0000259" key="1">
    <source>
        <dbReference type="Pfam" id="PF10551"/>
    </source>
</evidence>
<dbReference type="EMBL" id="PGOL01001987">
    <property type="protein sequence ID" value="PKI51895.1"/>
    <property type="molecule type" value="Genomic_DNA"/>
</dbReference>
<sequence length="181" mass="21060">MKVLIHRGSPPLKAPSSRDFLYQWPKVSLMMKLLFHPEAIPYKIRHCPTNPGIEPIYWESLVRELIQQEISTRATLDGDTNATIGYFTGLRNENPGFFYELKTDEEGWLRRLFWMDLVSQLDCACFGDVLVFDSMYKTNLYNMPLVILAGVNHHLQNIKFACAFLDNETTEAYIWLLETFC</sequence>
<protein>
    <recommendedName>
        <fullName evidence="1">MULE transposase domain-containing protein</fullName>
    </recommendedName>
</protein>
<dbReference type="PANTHER" id="PTHR47718:SF13">
    <property type="entry name" value="OS09G0290500 PROTEIN"/>
    <property type="match status" value="1"/>
</dbReference>
<keyword evidence="3" id="KW-1185">Reference proteome</keyword>
<dbReference type="STRING" id="22663.A0A2I0J6M0"/>
<evidence type="ECO:0000313" key="3">
    <source>
        <dbReference type="Proteomes" id="UP000233551"/>
    </source>
</evidence>
<name>A0A2I0J6M0_PUNGR</name>
<reference evidence="2 3" key="1">
    <citation type="submission" date="2017-11" db="EMBL/GenBank/DDBJ databases">
        <title>De-novo sequencing of pomegranate (Punica granatum L.) genome.</title>
        <authorList>
            <person name="Akparov Z."/>
            <person name="Amiraslanov A."/>
            <person name="Hajiyeva S."/>
            <person name="Abbasov M."/>
            <person name="Kaur K."/>
            <person name="Hamwieh A."/>
            <person name="Solovyev V."/>
            <person name="Salamov A."/>
            <person name="Braich B."/>
            <person name="Kosarev P."/>
            <person name="Mahmoud A."/>
            <person name="Hajiyev E."/>
            <person name="Babayeva S."/>
            <person name="Izzatullayeva V."/>
            <person name="Mammadov A."/>
            <person name="Mammadov A."/>
            <person name="Sharifova S."/>
            <person name="Ojaghi J."/>
            <person name="Eynullazada K."/>
            <person name="Bayramov B."/>
            <person name="Abdulazimova A."/>
            <person name="Shahmuradov I."/>
        </authorList>
    </citation>
    <scope>NUCLEOTIDE SEQUENCE [LARGE SCALE GENOMIC DNA]</scope>
    <source>
        <strain evidence="3">cv. AG2017</strain>
        <tissue evidence="2">Leaf</tissue>
    </source>
</reference>
<proteinExistence type="predicted"/>
<dbReference type="AlphaFoldDB" id="A0A2I0J6M0"/>
<feature type="domain" description="MULE transposase" evidence="1">
    <location>
        <begin position="129"/>
        <end position="178"/>
    </location>
</feature>
<dbReference type="PANTHER" id="PTHR47718">
    <property type="entry name" value="OS01G0519700 PROTEIN"/>
    <property type="match status" value="1"/>
</dbReference>
<gene>
    <name evidence="2" type="ORF">CRG98_027728</name>
</gene>
<comment type="caution">
    <text evidence="2">The sequence shown here is derived from an EMBL/GenBank/DDBJ whole genome shotgun (WGS) entry which is preliminary data.</text>
</comment>
<dbReference type="InterPro" id="IPR018289">
    <property type="entry name" value="MULE_transposase_dom"/>
</dbReference>
<dbReference type="Proteomes" id="UP000233551">
    <property type="component" value="Unassembled WGS sequence"/>
</dbReference>
<organism evidence="2 3">
    <name type="scientific">Punica granatum</name>
    <name type="common">Pomegranate</name>
    <dbReference type="NCBI Taxonomy" id="22663"/>
    <lineage>
        <taxon>Eukaryota</taxon>
        <taxon>Viridiplantae</taxon>
        <taxon>Streptophyta</taxon>
        <taxon>Embryophyta</taxon>
        <taxon>Tracheophyta</taxon>
        <taxon>Spermatophyta</taxon>
        <taxon>Magnoliopsida</taxon>
        <taxon>eudicotyledons</taxon>
        <taxon>Gunneridae</taxon>
        <taxon>Pentapetalae</taxon>
        <taxon>rosids</taxon>
        <taxon>malvids</taxon>
        <taxon>Myrtales</taxon>
        <taxon>Lythraceae</taxon>
        <taxon>Punica</taxon>
    </lineage>
</organism>
<evidence type="ECO:0000313" key="2">
    <source>
        <dbReference type="EMBL" id="PKI51895.1"/>
    </source>
</evidence>